<sequence>MLGKGVLGGFQVRRLRFRRCIDAKTHRCPATYTPALQECLHHISVVSKPFVVKIGAFSRYSKVLTKRIGTRPWFERGNVEDGEQHTMLNPLYTPIPLSSRKGYLAVR</sequence>
<evidence type="ECO:0000313" key="1">
    <source>
        <dbReference type="EMBL" id="KLO05112.1"/>
    </source>
</evidence>
<keyword evidence="2" id="KW-1185">Reference proteome</keyword>
<accession>A0A0H2R1B8</accession>
<gene>
    <name evidence="1" type="ORF">SCHPADRAFT_736603</name>
</gene>
<dbReference type="EMBL" id="KQ086362">
    <property type="protein sequence ID" value="KLO05112.1"/>
    <property type="molecule type" value="Genomic_DNA"/>
</dbReference>
<protein>
    <submittedName>
        <fullName evidence="1">Uncharacterized protein</fullName>
    </submittedName>
</protein>
<dbReference type="AlphaFoldDB" id="A0A0H2R1B8"/>
<name>A0A0H2R1B8_9AGAM</name>
<dbReference type="Proteomes" id="UP000053477">
    <property type="component" value="Unassembled WGS sequence"/>
</dbReference>
<reference evidence="1 2" key="1">
    <citation type="submission" date="2015-04" db="EMBL/GenBank/DDBJ databases">
        <title>Complete genome sequence of Schizopora paradoxa KUC8140, a cosmopolitan wood degrader in East Asia.</title>
        <authorList>
            <consortium name="DOE Joint Genome Institute"/>
            <person name="Min B."/>
            <person name="Park H."/>
            <person name="Jang Y."/>
            <person name="Kim J.-J."/>
            <person name="Kim K.H."/>
            <person name="Pangilinan J."/>
            <person name="Lipzen A."/>
            <person name="Riley R."/>
            <person name="Grigoriev I.V."/>
            <person name="Spatafora J.W."/>
            <person name="Choi I.-G."/>
        </authorList>
    </citation>
    <scope>NUCLEOTIDE SEQUENCE [LARGE SCALE GENOMIC DNA]</scope>
    <source>
        <strain evidence="1 2">KUC8140</strain>
    </source>
</reference>
<evidence type="ECO:0000313" key="2">
    <source>
        <dbReference type="Proteomes" id="UP000053477"/>
    </source>
</evidence>
<proteinExistence type="predicted"/>
<dbReference type="InParanoid" id="A0A0H2R1B8"/>
<organism evidence="1 2">
    <name type="scientific">Schizopora paradoxa</name>
    <dbReference type="NCBI Taxonomy" id="27342"/>
    <lineage>
        <taxon>Eukaryota</taxon>
        <taxon>Fungi</taxon>
        <taxon>Dikarya</taxon>
        <taxon>Basidiomycota</taxon>
        <taxon>Agaricomycotina</taxon>
        <taxon>Agaricomycetes</taxon>
        <taxon>Hymenochaetales</taxon>
        <taxon>Schizoporaceae</taxon>
        <taxon>Schizopora</taxon>
    </lineage>
</organism>